<dbReference type="PANTHER" id="PTHR11743:SF23">
    <property type="entry name" value="MITOCHONDRIAL OUTER MEMBRANE PROTEIN PORIN 5-RELATED"/>
    <property type="match status" value="1"/>
</dbReference>
<dbReference type="PANTHER" id="PTHR11743">
    <property type="entry name" value="VOLTAGE-DEPENDENT ANION-SELECTIVE CHANNEL"/>
    <property type="match status" value="1"/>
</dbReference>
<accession>A0ABQ8E0C1</accession>
<name>A0ABQ8E0C1_BRANA</name>
<keyword evidence="3" id="KW-1185">Reference proteome</keyword>
<comment type="caution">
    <text evidence="2">The sequence shown here is derived from an EMBL/GenBank/DDBJ whole genome shotgun (WGS) entry which is preliminary data.</text>
</comment>
<dbReference type="EMBL" id="JAGKQM010000003">
    <property type="protein sequence ID" value="KAH0934908.1"/>
    <property type="molecule type" value="Genomic_DNA"/>
</dbReference>
<dbReference type="CDD" id="cd07306">
    <property type="entry name" value="Porin3_VDAC"/>
    <property type="match status" value="1"/>
</dbReference>
<dbReference type="InterPro" id="IPR001925">
    <property type="entry name" value="Porin_Euk"/>
</dbReference>
<evidence type="ECO:0000313" key="2">
    <source>
        <dbReference type="EMBL" id="KAH0934908.1"/>
    </source>
</evidence>
<reference evidence="2 3" key="1">
    <citation type="submission" date="2021-05" db="EMBL/GenBank/DDBJ databases">
        <title>Genome Assembly of Synthetic Allotetraploid Brassica napus Reveals Homoeologous Exchanges between Subgenomes.</title>
        <authorList>
            <person name="Davis J.T."/>
        </authorList>
    </citation>
    <scope>NUCLEOTIDE SEQUENCE [LARGE SCALE GENOMIC DNA]</scope>
    <source>
        <strain evidence="3">cv. Da-Ae</strain>
        <tissue evidence="2">Seedling</tissue>
    </source>
</reference>
<dbReference type="Gene3D" id="2.40.160.10">
    <property type="entry name" value="Porin"/>
    <property type="match status" value="1"/>
</dbReference>
<evidence type="ECO:0000313" key="3">
    <source>
        <dbReference type="Proteomes" id="UP000824890"/>
    </source>
</evidence>
<dbReference type="Pfam" id="PF01459">
    <property type="entry name" value="Porin_3"/>
    <property type="match status" value="1"/>
</dbReference>
<dbReference type="InterPro" id="IPR023614">
    <property type="entry name" value="Porin_dom_sf"/>
</dbReference>
<proteinExistence type="inferred from homology"/>
<sequence>MNKGPGLFADIGKKARDLLTRDYNTDQKFSISTNTLSGFVLTSTVLKKGVVHAADVSTQYKSRNALFDVKIDTDSNVMTTITITEILPSTKAIASFKVPDYNSSKYNFGISVTKPDKCASIILGDKADSIKASYLQHLDESKRSAAVGEVYRKFSTNENVITVGGLYAVDHLTSVKAKLNSNGKLGALVQHEVLPKSIVTISGEIDTKTLEKYPRFGLSLALKP</sequence>
<dbReference type="InterPro" id="IPR027246">
    <property type="entry name" value="Porin_Euk/Tom40"/>
</dbReference>
<comment type="similarity">
    <text evidence="1">Belongs to the eukaryotic mitochondrial porin (TC 1.B.8.1) family.</text>
</comment>
<gene>
    <name evidence="2" type="ORF">HID58_012025</name>
</gene>
<dbReference type="Proteomes" id="UP000824890">
    <property type="component" value="Unassembled WGS sequence"/>
</dbReference>
<evidence type="ECO:0000256" key="1">
    <source>
        <dbReference type="ARBA" id="ARBA00009624"/>
    </source>
</evidence>
<protein>
    <submittedName>
        <fullName evidence="2">Uncharacterized protein</fullName>
    </submittedName>
</protein>
<organism evidence="2 3">
    <name type="scientific">Brassica napus</name>
    <name type="common">Rape</name>
    <dbReference type="NCBI Taxonomy" id="3708"/>
    <lineage>
        <taxon>Eukaryota</taxon>
        <taxon>Viridiplantae</taxon>
        <taxon>Streptophyta</taxon>
        <taxon>Embryophyta</taxon>
        <taxon>Tracheophyta</taxon>
        <taxon>Spermatophyta</taxon>
        <taxon>Magnoliopsida</taxon>
        <taxon>eudicotyledons</taxon>
        <taxon>Gunneridae</taxon>
        <taxon>Pentapetalae</taxon>
        <taxon>rosids</taxon>
        <taxon>malvids</taxon>
        <taxon>Brassicales</taxon>
        <taxon>Brassicaceae</taxon>
        <taxon>Brassiceae</taxon>
        <taxon>Brassica</taxon>
    </lineage>
</organism>